<dbReference type="EMBL" id="JABTTQ020000559">
    <property type="protein sequence ID" value="KAK6138993.1"/>
    <property type="molecule type" value="Genomic_DNA"/>
</dbReference>
<feature type="compositionally biased region" description="Basic and acidic residues" evidence="1">
    <location>
        <begin position="80"/>
        <end position="89"/>
    </location>
</feature>
<reference evidence="2 3" key="1">
    <citation type="journal article" date="2021" name="Comput. Struct. Biotechnol. J.">
        <title>De novo genome assembly of the potent medicinal plant Rehmannia glutinosa using nanopore technology.</title>
        <authorList>
            <person name="Ma L."/>
            <person name="Dong C."/>
            <person name="Song C."/>
            <person name="Wang X."/>
            <person name="Zheng X."/>
            <person name="Niu Y."/>
            <person name="Chen S."/>
            <person name="Feng W."/>
        </authorList>
    </citation>
    <scope>NUCLEOTIDE SEQUENCE [LARGE SCALE GENOMIC DNA]</scope>
    <source>
        <strain evidence="2">DH-2019</strain>
    </source>
</reference>
<proteinExistence type="predicted"/>
<comment type="caution">
    <text evidence="2">The sequence shown here is derived from an EMBL/GenBank/DDBJ whole genome shotgun (WGS) entry which is preliminary data.</text>
</comment>
<protein>
    <submittedName>
        <fullName evidence="2">Uncharacterized protein</fullName>
    </submittedName>
</protein>
<evidence type="ECO:0000313" key="2">
    <source>
        <dbReference type="EMBL" id="KAK6138993.1"/>
    </source>
</evidence>
<dbReference type="Proteomes" id="UP001318860">
    <property type="component" value="Unassembled WGS sequence"/>
</dbReference>
<organism evidence="2 3">
    <name type="scientific">Rehmannia glutinosa</name>
    <name type="common">Chinese foxglove</name>
    <dbReference type="NCBI Taxonomy" id="99300"/>
    <lineage>
        <taxon>Eukaryota</taxon>
        <taxon>Viridiplantae</taxon>
        <taxon>Streptophyta</taxon>
        <taxon>Embryophyta</taxon>
        <taxon>Tracheophyta</taxon>
        <taxon>Spermatophyta</taxon>
        <taxon>Magnoliopsida</taxon>
        <taxon>eudicotyledons</taxon>
        <taxon>Gunneridae</taxon>
        <taxon>Pentapetalae</taxon>
        <taxon>asterids</taxon>
        <taxon>lamiids</taxon>
        <taxon>Lamiales</taxon>
        <taxon>Orobanchaceae</taxon>
        <taxon>Rehmannieae</taxon>
        <taxon>Rehmannia</taxon>
    </lineage>
</organism>
<gene>
    <name evidence="2" type="ORF">DH2020_027263</name>
</gene>
<accession>A0ABR0VWI0</accession>
<feature type="compositionally biased region" description="Basic and acidic residues" evidence="1">
    <location>
        <begin position="96"/>
        <end position="115"/>
    </location>
</feature>
<feature type="region of interest" description="Disordered" evidence="1">
    <location>
        <begin position="80"/>
        <end position="115"/>
    </location>
</feature>
<sequence length="224" mass="25455">MESTAAISLLSMYSTSGLFNESQVDIDSSMEIEKKYDLSGDTFSLHENGATVVLETVDWWGASRGRRNEGSYQVNAKMHEISRDRETGNGKHHLGARSDTREGNNTYDDDHGRTHSLKSESKYFEHNKVLFLPDYEIPNLFNLQIGNLTRNLHQGRLKESLAGKPPSTLEELLSQVEKHIRVEESTKPEPSTKRKVTPPIYGILKDNEHAFNSMARRCRNLVLH</sequence>
<keyword evidence="3" id="KW-1185">Reference proteome</keyword>
<name>A0ABR0VWI0_REHGL</name>
<evidence type="ECO:0000256" key="1">
    <source>
        <dbReference type="SAM" id="MobiDB-lite"/>
    </source>
</evidence>
<evidence type="ECO:0000313" key="3">
    <source>
        <dbReference type="Proteomes" id="UP001318860"/>
    </source>
</evidence>